<dbReference type="PANTHER" id="PTHR44757:SF2">
    <property type="entry name" value="BIOFILM ARCHITECTURE MAINTENANCE PROTEIN MBAA"/>
    <property type="match status" value="1"/>
</dbReference>
<dbReference type="Gene3D" id="3.30.450.20">
    <property type="entry name" value="PAS domain"/>
    <property type="match status" value="1"/>
</dbReference>
<dbReference type="PROSITE" id="PS50112">
    <property type="entry name" value="PAS"/>
    <property type="match status" value="1"/>
</dbReference>
<feature type="domain" description="PAS" evidence="2">
    <location>
        <begin position="164"/>
        <end position="234"/>
    </location>
</feature>
<dbReference type="CDD" id="cd01949">
    <property type="entry name" value="GGDEF"/>
    <property type="match status" value="1"/>
</dbReference>
<keyword evidence="6" id="KW-1185">Reference proteome</keyword>
<dbReference type="InterPro" id="IPR000014">
    <property type="entry name" value="PAS"/>
</dbReference>
<dbReference type="Pfam" id="PF00563">
    <property type="entry name" value="EAL"/>
    <property type="match status" value="1"/>
</dbReference>
<dbReference type="EMBL" id="JAPDDP010000014">
    <property type="protein sequence ID" value="MDA0180645.1"/>
    <property type="molecule type" value="Genomic_DNA"/>
</dbReference>
<dbReference type="SUPFAM" id="SSF55785">
    <property type="entry name" value="PYP-like sensor domain (PAS domain)"/>
    <property type="match status" value="1"/>
</dbReference>
<dbReference type="FunFam" id="3.30.70.270:FF:000001">
    <property type="entry name" value="Diguanylate cyclase domain protein"/>
    <property type="match status" value="1"/>
</dbReference>
<dbReference type="NCBIfam" id="TIGR00254">
    <property type="entry name" value="GGDEF"/>
    <property type="match status" value="1"/>
</dbReference>
<dbReference type="InterPro" id="IPR000160">
    <property type="entry name" value="GGDEF_dom"/>
</dbReference>
<evidence type="ECO:0000259" key="2">
    <source>
        <dbReference type="PROSITE" id="PS50112"/>
    </source>
</evidence>
<dbReference type="CDD" id="cd00130">
    <property type="entry name" value="PAS"/>
    <property type="match status" value="1"/>
</dbReference>
<evidence type="ECO:0000259" key="3">
    <source>
        <dbReference type="PROSITE" id="PS50883"/>
    </source>
</evidence>
<dbReference type="RefSeq" id="WP_270024960.1">
    <property type="nucleotide sequence ID" value="NZ_JAPDDP010000014.1"/>
</dbReference>
<organism evidence="5 6">
    <name type="scientific">Solirubrobacter phytolaccae</name>
    <dbReference type="NCBI Taxonomy" id="1404360"/>
    <lineage>
        <taxon>Bacteria</taxon>
        <taxon>Bacillati</taxon>
        <taxon>Actinomycetota</taxon>
        <taxon>Thermoleophilia</taxon>
        <taxon>Solirubrobacterales</taxon>
        <taxon>Solirubrobacteraceae</taxon>
        <taxon>Solirubrobacter</taxon>
    </lineage>
</organism>
<dbReference type="InterPro" id="IPR035919">
    <property type="entry name" value="EAL_sf"/>
</dbReference>
<reference evidence="5" key="1">
    <citation type="submission" date="2022-10" db="EMBL/GenBank/DDBJ databases">
        <title>The WGS of Solirubrobacter phytolaccae KCTC 29190.</title>
        <authorList>
            <person name="Jiang Z."/>
        </authorList>
    </citation>
    <scope>NUCLEOTIDE SEQUENCE</scope>
    <source>
        <strain evidence="5">KCTC 29190</strain>
    </source>
</reference>
<evidence type="ECO:0000313" key="6">
    <source>
        <dbReference type="Proteomes" id="UP001147653"/>
    </source>
</evidence>
<dbReference type="SUPFAM" id="SSF141868">
    <property type="entry name" value="EAL domain-like"/>
    <property type="match status" value="1"/>
</dbReference>
<dbReference type="Pfam" id="PF08448">
    <property type="entry name" value="PAS_4"/>
    <property type="match status" value="1"/>
</dbReference>
<feature type="transmembrane region" description="Helical" evidence="1">
    <location>
        <begin position="45"/>
        <end position="62"/>
    </location>
</feature>
<dbReference type="Gene3D" id="3.30.70.270">
    <property type="match status" value="1"/>
</dbReference>
<dbReference type="InterPro" id="IPR052155">
    <property type="entry name" value="Biofilm_reg_signaling"/>
</dbReference>
<evidence type="ECO:0000313" key="5">
    <source>
        <dbReference type="EMBL" id="MDA0180645.1"/>
    </source>
</evidence>
<dbReference type="Proteomes" id="UP001147653">
    <property type="component" value="Unassembled WGS sequence"/>
</dbReference>
<dbReference type="SMART" id="SM00052">
    <property type="entry name" value="EAL"/>
    <property type="match status" value="1"/>
</dbReference>
<feature type="domain" description="GGDEF" evidence="4">
    <location>
        <begin position="328"/>
        <end position="463"/>
    </location>
</feature>
<protein>
    <submittedName>
        <fullName evidence="5">EAL domain-containing protein</fullName>
    </submittedName>
</protein>
<sequence>MIRPSAIKLPQTPFSRFRLLFLVFAVAGAVLAAVAIPTGHASPAAKAGGIVLSVALGVYWIIGYRRRSFVLALEPFEAYAIFLILHVAPGDPMLPLLGLLFRSLYGGFPRAMARWALWMAALLGAHAGRGEAQFEADLARVAAVALAPILVQALLVALRASETIQRRLNSIVQNSTDVVTIVGDDQRVRWQAESIRGVLGHDPAAIVGTRVHDLVHPDDRPALDSYFADAAGKPEHRRSLTLRLAHGAGGHRHFDVVAANRLHDASVGGFVLNMRDATDRRELEDELRALAAQREHDALHDPLTGLANRRKLFARLDESTTAARAAKTKLALLLIDLDHFKELNDTLGHQAGDRLLREIGPRLEAVAPGAGLVARVGGDEFAVLMPLDTTVEAAEVMASKLGEAIEEPFRFQGMTMLVRASVGIAMFPEHGRDVESLMQRADIAMYSAKSRGVGYEVYSASRDGHSRARLALIGELPDAIESGQIVVHYQPKFDLQNGGVRGAEALVRWEHPQFGLLGPGAFLPLAEQTGLMRPLTLRVLDDALGQCARWQAAGLRLPVAVNLGAPNLLDLGLPVDVKALLEKWELDPSMLLLEITETIVAADPVRVIEIMSKLGELGIELSLDDFGTGSSSLSYLRELPVQELKIDKSFILGMDEDPEAATIVQTIVDLAHNLGLRAVGEGIETEEAHRLLTESGCDYGQGFLIGRPMPPAELAALALKSPVTRLA</sequence>
<dbReference type="InterPro" id="IPR013656">
    <property type="entry name" value="PAS_4"/>
</dbReference>
<comment type="caution">
    <text evidence="5">The sequence shown here is derived from an EMBL/GenBank/DDBJ whole genome shotgun (WGS) entry which is preliminary data.</text>
</comment>
<keyword evidence="1" id="KW-0812">Transmembrane</keyword>
<dbReference type="PROSITE" id="PS50883">
    <property type="entry name" value="EAL"/>
    <property type="match status" value="1"/>
</dbReference>
<proteinExistence type="predicted"/>
<evidence type="ECO:0000259" key="4">
    <source>
        <dbReference type="PROSITE" id="PS50887"/>
    </source>
</evidence>
<feature type="domain" description="EAL" evidence="3">
    <location>
        <begin position="469"/>
        <end position="722"/>
    </location>
</feature>
<keyword evidence="1" id="KW-1133">Transmembrane helix</keyword>
<dbReference type="Pfam" id="PF00990">
    <property type="entry name" value="GGDEF"/>
    <property type="match status" value="1"/>
</dbReference>
<accession>A0A9X3N919</accession>
<dbReference type="NCBIfam" id="TIGR00229">
    <property type="entry name" value="sensory_box"/>
    <property type="match status" value="1"/>
</dbReference>
<dbReference type="InterPro" id="IPR035965">
    <property type="entry name" value="PAS-like_dom_sf"/>
</dbReference>
<evidence type="ECO:0000256" key="1">
    <source>
        <dbReference type="SAM" id="Phobius"/>
    </source>
</evidence>
<feature type="transmembrane region" description="Helical" evidence="1">
    <location>
        <begin position="69"/>
        <end position="88"/>
    </location>
</feature>
<dbReference type="SUPFAM" id="SSF55073">
    <property type="entry name" value="Nucleotide cyclase"/>
    <property type="match status" value="1"/>
</dbReference>
<dbReference type="CDD" id="cd01948">
    <property type="entry name" value="EAL"/>
    <property type="match status" value="1"/>
</dbReference>
<dbReference type="SMART" id="SM00267">
    <property type="entry name" value="GGDEF"/>
    <property type="match status" value="1"/>
</dbReference>
<dbReference type="AlphaFoldDB" id="A0A9X3N919"/>
<keyword evidence="1" id="KW-0472">Membrane</keyword>
<dbReference type="Gene3D" id="3.20.20.450">
    <property type="entry name" value="EAL domain"/>
    <property type="match status" value="1"/>
</dbReference>
<gene>
    <name evidence="5" type="ORF">OJ997_10110</name>
</gene>
<dbReference type="PANTHER" id="PTHR44757">
    <property type="entry name" value="DIGUANYLATE CYCLASE DGCP"/>
    <property type="match status" value="1"/>
</dbReference>
<dbReference type="InterPro" id="IPR029787">
    <property type="entry name" value="Nucleotide_cyclase"/>
</dbReference>
<dbReference type="PROSITE" id="PS50887">
    <property type="entry name" value="GGDEF"/>
    <property type="match status" value="1"/>
</dbReference>
<name>A0A9X3N919_9ACTN</name>
<dbReference type="InterPro" id="IPR001633">
    <property type="entry name" value="EAL_dom"/>
</dbReference>
<dbReference type="InterPro" id="IPR043128">
    <property type="entry name" value="Rev_trsase/Diguanyl_cyclase"/>
</dbReference>
<dbReference type="SMART" id="SM00091">
    <property type="entry name" value="PAS"/>
    <property type="match status" value="1"/>
</dbReference>